<evidence type="ECO:0000313" key="6">
    <source>
        <dbReference type="Proteomes" id="UP000694523"/>
    </source>
</evidence>
<name>A0A8C6SA66_9GOBI</name>
<reference evidence="5" key="1">
    <citation type="submission" date="2025-08" db="UniProtKB">
        <authorList>
            <consortium name="Ensembl"/>
        </authorList>
    </citation>
    <scope>IDENTIFICATION</scope>
</reference>
<organism evidence="5 6">
    <name type="scientific">Neogobius melanostomus</name>
    <name type="common">round goby</name>
    <dbReference type="NCBI Taxonomy" id="47308"/>
    <lineage>
        <taxon>Eukaryota</taxon>
        <taxon>Metazoa</taxon>
        <taxon>Chordata</taxon>
        <taxon>Craniata</taxon>
        <taxon>Vertebrata</taxon>
        <taxon>Euteleostomi</taxon>
        <taxon>Actinopterygii</taxon>
        <taxon>Neopterygii</taxon>
        <taxon>Teleostei</taxon>
        <taxon>Neoteleostei</taxon>
        <taxon>Acanthomorphata</taxon>
        <taxon>Gobiaria</taxon>
        <taxon>Gobiiformes</taxon>
        <taxon>Gobioidei</taxon>
        <taxon>Gobiidae</taxon>
        <taxon>Benthophilinae</taxon>
        <taxon>Neogobiini</taxon>
        <taxon>Neogobius</taxon>
    </lineage>
</organism>
<comment type="subcellular location">
    <subcellularLocation>
        <location evidence="1">Membrane</location>
    </subcellularLocation>
</comment>
<sequence length="140" mass="16094">MDRDELIFILIFWLHTLSHRHLQPFFLTAPVGGEILVSCSYNTNQFLFSKKYWCRGSPRHSCEIVAHSETVTKTPQRSTVLDARNRGLYIKMTGLRLEDSETYWVGIDKVNADIMTSVEVVVTEDNITLNSIQIACYFCS</sequence>
<dbReference type="Pfam" id="PF07686">
    <property type="entry name" value="V-set"/>
    <property type="match status" value="1"/>
</dbReference>
<dbReference type="Proteomes" id="UP000694523">
    <property type="component" value="Unplaced"/>
</dbReference>
<reference evidence="5" key="2">
    <citation type="submission" date="2025-09" db="UniProtKB">
        <authorList>
            <consortium name="Ensembl"/>
        </authorList>
    </citation>
    <scope>IDENTIFICATION</scope>
</reference>
<accession>A0A8C6SA66</accession>
<keyword evidence="3" id="KW-0472">Membrane</keyword>
<evidence type="ECO:0000256" key="1">
    <source>
        <dbReference type="ARBA" id="ARBA00004370"/>
    </source>
</evidence>
<feature type="domain" description="Immunoglobulin V-set" evidence="4">
    <location>
        <begin position="27"/>
        <end position="112"/>
    </location>
</feature>
<dbReference type="GO" id="GO:0005886">
    <property type="term" value="C:plasma membrane"/>
    <property type="evidence" value="ECO:0007669"/>
    <property type="project" value="TreeGrafter"/>
</dbReference>
<dbReference type="InterPro" id="IPR013106">
    <property type="entry name" value="Ig_V-set"/>
</dbReference>
<evidence type="ECO:0000256" key="3">
    <source>
        <dbReference type="ARBA" id="ARBA00023136"/>
    </source>
</evidence>
<dbReference type="SUPFAM" id="SSF48726">
    <property type="entry name" value="Immunoglobulin"/>
    <property type="match status" value="1"/>
</dbReference>
<dbReference type="GO" id="GO:0004888">
    <property type="term" value="F:transmembrane signaling receptor activity"/>
    <property type="evidence" value="ECO:0007669"/>
    <property type="project" value="TreeGrafter"/>
</dbReference>
<proteinExistence type="predicted"/>
<protein>
    <recommendedName>
        <fullName evidence="4">Immunoglobulin V-set domain-containing protein</fullName>
    </recommendedName>
</protein>
<evidence type="ECO:0000256" key="2">
    <source>
        <dbReference type="ARBA" id="ARBA00022692"/>
    </source>
</evidence>
<dbReference type="Gene3D" id="2.60.40.10">
    <property type="entry name" value="Immunoglobulins"/>
    <property type="match status" value="1"/>
</dbReference>
<evidence type="ECO:0000259" key="4">
    <source>
        <dbReference type="Pfam" id="PF07686"/>
    </source>
</evidence>
<dbReference type="InterPro" id="IPR050671">
    <property type="entry name" value="CD300_family_receptors"/>
</dbReference>
<dbReference type="PANTHER" id="PTHR11860">
    <property type="entry name" value="POLYMERIC-IMMUNOGLOBULIN RECEPTOR"/>
    <property type="match status" value="1"/>
</dbReference>
<dbReference type="InterPro" id="IPR013783">
    <property type="entry name" value="Ig-like_fold"/>
</dbReference>
<evidence type="ECO:0000313" key="5">
    <source>
        <dbReference type="Ensembl" id="ENSNMLP00000003447.1"/>
    </source>
</evidence>
<dbReference type="InterPro" id="IPR036179">
    <property type="entry name" value="Ig-like_dom_sf"/>
</dbReference>
<dbReference type="PANTHER" id="PTHR11860:SF96">
    <property type="match status" value="1"/>
</dbReference>
<keyword evidence="2" id="KW-0812">Transmembrane</keyword>
<dbReference type="AlphaFoldDB" id="A0A8C6SA66"/>
<keyword evidence="6" id="KW-1185">Reference proteome</keyword>
<dbReference type="Ensembl" id="ENSNMLT00000003940.1">
    <property type="protein sequence ID" value="ENSNMLP00000003447.1"/>
    <property type="gene ID" value="ENSNMLG00000002476.1"/>
</dbReference>